<dbReference type="GO" id="GO:0005102">
    <property type="term" value="F:signaling receptor binding"/>
    <property type="evidence" value="ECO:0007669"/>
    <property type="project" value="InterPro"/>
</dbReference>
<evidence type="ECO:0000256" key="6">
    <source>
        <dbReference type="ARBA" id="ARBA00022687"/>
    </source>
</evidence>
<dbReference type="SMART" id="SM00225">
    <property type="entry name" value="BTB"/>
    <property type="match status" value="1"/>
</dbReference>
<comment type="subcellular location">
    <subcellularLocation>
        <location evidence="1 8">Secreted</location>
        <location evidence="1 8">Extracellular space</location>
        <location evidence="1 8">Extracellular matrix</location>
    </subcellularLocation>
</comment>
<dbReference type="PRINTS" id="PR01349">
    <property type="entry name" value="WNTPROTEIN"/>
</dbReference>
<evidence type="ECO:0000256" key="9">
    <source>
        <dbReference type="SAM" id="SignalP"/>
    </source>
</evidence>
<dbReference type="Gene3D" id="3.30.2460.20">
    <property type="match status" value="1"/>
</dbReference>
<dbReference type="GO" id="GO:0051260">
    <property type="term" value="P:protein homooligomerization"/>
    <property type="evidence" value="ECO:0007669"/>
    <property type="project" value="InterPro"/>
</dbReference>
<dbReference type="InterPro" id="IPR005817">
    <property type="entry name" value="Wnt"/>
</dbReference>
<evidence type="ECO:0000313" key="12">
    <source>
        <dbReference type="Proteomes" id="UP001142055"/>
    </source>
</evidence>
<feature type="domain" description="BTB" evidence="10">
    <location>
        <begin position="387"/>
        <end position="458"/>
    </location>
</feature>
<evidence type="ECO:0000259" key="10">
    <source>
        <dbReference type="PROSITE" id="PS50097"/>
    </source>
</evidence>
<dbReference type="GO" id="GO:0005576">
    <property type="term" value="C:extracellular region"/>
    <property type="evidence" value="ECO:0007669"/>
    <property type="project" value="InterPro"/>
</dbReference>
<dbReference type="GO" id="GO:0016055">
    <property type="term" value="P:Wnt signaling pathway"/>
    <property type="evidence" value="ECO:0007669"/>
    <property type="project" value="UniProtKB-KW"/>
</dbReference>
<dbReference type="GO" id="GO:0031463">
    <property type="term" value="C:Cul3-RING ubiquitin ligase complex"/>
    <property type="evidence" value="ECO:0007669"/>
    <property type="project" value="TreeGrafter"/>
</dbReference>
<evidence type="ECO:0000256" key="3">
    <source>
        <dbReference type="ARBA" id="ARBA00022473"/>
    </source>
</evidence>
<dbReference type="InterPro" id="IPR011333">
    <property type="entry name" value="SKP1/BTB/POZ_sf"/>
</dbReference>
<proteinExistence type="inferred from homology"/>
<keyword evidence="9" id="KW-0732">Signal</keyword>
<dbReference type="InterPro" id="IPR000210">
    <property type="entry name" value="BTB/POZ_dom"/>
</dbReference>
<comment type="function">
    <text evidence="8">Ligand for members of the frizzled family of seven transmembrane receptors.</text>
</comment>
<keyword evidence="6 8" id="KW-0879">Wnt signaling pathway</keyword>
<keyword evidence="5" id="KW-0272">Extracellular matrix</keyword>
<evidence type="ECO:0000256" key="1">
    <source>
        <dbReference type="ARBA" id="ARBA00004498"/>
    </source>
</evidence>
<name>A0A9Q0M0E7_BLOTA</name>
<evidence type="ECO:0000256" key="5">
    <source>
        <dbReference type="ARBA" id="ARBA00022530"/>
    </source>
</evidence>
<keyword evidence="3 8" id="KW-0217">Developmental protein</keyword>
<dbReference type="CDD" id="cd18362">
    <property type="entry name" value="BTB_POZ_KCTD2-like"/>
    <property type="match status" value="1"/>
</dbReference>
<dbReference type="Pfam" id="PF02214">
    <property type="entry name" value="BTB_2"/>
    <property type="match status" value="1"/>
</dbReference>
<keyword evidence="7" id="KW-1015">Disulfide bond</keyword>
<keyword evidence="12" id="KW-1185">Reference proteome</keyword>
<dbReference type="Proteomes" id="UP001142055">
    <property type="component" value="Chromosome 3"/>
</dbReference>
<sequence length="549" mass="62292">MFGYRTHRPFGPCLSQMVLVNLVFLIIQTNHVSSWSVSNFLIAGSQASFHSEDTVTHGAQKGLDECSRQFAYEQWPCPKSIFSKHIFRNSLPINREIAFVQAIISAGIAHTAIRNCNKGDLNNCRCSNSYLDHSLAEQEKFSWGGCSDDIEAGAKVARISLDDLEPGHDIKAQIRQHNNEAGRNRLANYLKKAYRKAHKMENNENNELSIGMSLAKVQKWKLVYLSDSPDYCVSSNLTISSGGTLGRQCSMKKGKDATSEERNSCRRLCKKCGYAVKREKRLVKSTCNSICSGSMASYTLLYFTQMARANARALFTQEQSRSEEDNDISMKSELGAKDGQLPSAVECIHRCSHCSHVCEHHCGRQCTAPFEVTKDVLSPCDSSPAKEWIKLNVGGTCFQTTRTTLCSDRNSFFYRLCQEDNYLKSDKDENGAYLIDRDPSYFAPILNFLRHGKLILNKDLNEEGVLEEAEFYNITSLIKLMKQRKLDRLNRNSDLKNHVYRLLHCSENELPLAISTLSDGWRFEQLIPNFPNWSTDYFLVVSREYSIQK</sequence>
<evidence type="ECO:0000256" key="4">
    <source>
        <dbReference type="ARBA" id="ARBA00022525"/>
    </source>
</evidence>
<comment type="caution">
    <text evidence="11">The sequence shown here is derived from an EMBL/GenBank/DDBJ whole genome shotgun (WGS) entry which is preliminary data.</text>
</comment>
<dbReference type="Gene3D" id="3.30.70.2000">
    <property type="match status" value="1"/>
</dbReference>
<organism evidence="11 12">
    <name type="scientific">Blomia tropicalis</name>
    <name type="common">Mite</name>
    <dbReference type="NCBI Taxonomy" id="40697"/>
    <lineage>
        <taxon>Eukaryota</taxon>
        <taxon>Metazoa</taxon>
        <taxon>Ecdysozoa</taxon>
        <taxon>Arthropoda</taxon>
        <taxon>Chelicerata</taxon>
        <taxon>Arachnida</taxon>
        <taxon>Acari</taxon>
        <taxon>Acariformes</taxon>
        <taxon>Sarcoptiformes</taxon>
        <taxon>Astigmata</taxon>
        <taxon>Glycyphagoidea</taxon>
        <taxon>Echimyopodidae</taxon>
        <taxon>Blomia</taxon>
    </lineage>
</organism>
<dbReference type="GO" id="GO:0005737">
    <property type="term" value="C:cytoplasm"/>
    <property type="evidence" value="ECO:0007669"/>
    <property type="project" value="TreeGrafter"/>
</dbReference>
<evidence type="ECO:0000256" key="8">
    <source>
        <dbReference type="RuleBase" id="RU003500"/>
    </source>
</evidence>
<dbReference type="Gene3D" id="3.30.710.10">
    <property type="entry name" value="Potassium Channel Kv1.1, Chain A"/>
    <property type="match status" value="1"/>
</dbReference>
<dbReference type="GO" id="GO:0043161">
    <property type="term" value="P:proteasome-mediated ubiquitin-dependent protein catabolic process"/>
    <property type="evidence" value="ECO:0007669"/>
    <property type="project" value="TreeGrafter"/>
</dbReference>
<protein>
    <recommendedName>
        <fullName evidence="8">Protein Wnt</fullName>
    </recommendedName>
</protein>
<dbReference type="PANTHER" id="PTHR14958">
    <property type="entry name" value="POTASSIUM CHANNEL TETRAMERISATION DOMAIN CONTAINING PROTEIN"/>
    <property type="match status" value="1"/>
</dbReference>
<keyword evidence="4" id="KW-0964">Secreted</keyword>
<dbReference type="PANTHER" id="PTHR14958:SF29">
    <property type="entry name" value="INSOMNIAC, ISOFORM B"/>
    <property type="match status" value="1"/>
</dbReference>
<dbReference type="GO" id="GO:0097602">
    <property type="term" value="F:cullin family protein binding"/>
    <property type="evidence" value="ECO:0007669"/>
    <property type="project" value="TreeGrafter"/>
</dbReference>
<dbReference type="FunFam" id="3.30.710.10:FF:000005">
    <property type="entry name" value="Potassium channel tetramerization domain-containing 17"/>
    <property type="match status" value="1"/>
</dbReference>
<gene>
    <name evidence="11" type="ORF">RDWZM_008132</name>
</gene>
<reference evidence="11" key="1">
    <citation type="submission" date="2022-12" db="EMBL/GenBank/DDBJ databases">
        <title>Genome assemblies of Blomia tropicalis.</title>
        <authorList>
            <person name="Cui Y."/>
        </authorList>
    </citation>
    <scope>NUCLEOTIDE SEQUENCE</scope>
    <source>
        <tissue evidence="11">Adult mites</tissue>
    </source>
</reference>
<dbReference type="InterPro" id="IPR003131">
    <property type="entry name" value="T1-type_BTB"/>
</dbReference>
<comment type="similarity">
    <text evidence="2 8">Belongs to the Wnt family.</text>
</comment>
<dbReference type="AlphaFoldDB" id="A0A9Q0M0E7"/>
<dbReference type="PROSITE" id="PS50097">
    <property type="entry name" value="BTB"/>
    <property type="match status" value="1"/>
</dbReference>
<dbReference type="Pfam" id="PF00110">
    <property type="entry name" value="wnt"/>
    <property type="match status" value="1"/>
</dbReference>
<feature type="chain" id="PRO_5040439221" description="Protein Wnt" evidence="9">
    <location>
        <begin position="35"/>
        <end position="549"/>
    </location>
</feature>
<accession>A0A9Q0M0E7</accession>
<dbReference type="Gene3D" id="6.10.140.750">
    <property type="match status" value="1"/>
</dbReference>
<feature type="signal peptide" evidence="9">
    <location>
        <begin position="1"/>
        <end position="34"/>
    </location>
</feature>
<evidence type="ECO:0000256" key="2">
    <source>
        <dbReference type="ARBA" id="ARBA00005683"/>
    </source>
</evidence>
<evidence type="ECO:0000313" key="11">
    <source>
        <dbReference type="EMBL" id="KAJ6216975.1"/>
    </source>
</evidence>
<dbReference type="InterPro" id="IPR043158">
    <property type="entry name" value="Wnt_C"/>
</dbReference>
<evidence type="ECO:0000256" key="7">
    <source>
        <dbReference type="ARBA" id="ARBA00023157"/>
    </source>
</evidence>
<dbReference type="SUPFAM" id="SSF54695">
    <property type="entry name" value="POZ domain"/>
    <property type="match status" value="1"/>
</dbReference>
<dbReference type="SMART" id="SM00097">
    <property type="entry name" value="WNT1"/>
    <property type="match status" value="1"/>
</dbReference>
<dbReference type="EMBL" id="JAPWDV010000003">
    <property type="protein sequence ID" value="KAJ6216975.1"/>
    <property type="molecule type" value="Genomic_DNA"/>
</dbReference>